<evidence type="ECO:0000259" key="1">
    <source>
        <dbReference type="SMART" id="SM00507"/>
    </source>
</evidence>
<gene>
    <name evidence="2" type="ORF">BN997_01095</name>
</gene>
<dbReference type="InterPro" id="IPR010902">
    <property type="entry name" value="NUMOD4"/>
</dbReference>
<dbReference type="InterPro" id="IPR003615">
    <property type="entry name" value="HNH_nuc"/>
</dbReference>
<dbReference type="STRING" id="545501.BN997_01095"/>
<evidence type="ECO:0000313" key="2">
    <source>
        <dbReference type="EMBL" id="CEI81277.1"/>
    </source>
</evidence>
<name>A0A0A1MNQ8_9BACI</name>
<dbReference type="Gene3D" id="3.90.75.20">
    <property type="match status" value="1"/>
</dbReference>
<reference evidence="2 3" key="1">
    <citation type="submission" date="2014-11" db="EMBL/GenBank/DDBJ databases">
        <authorList>
            <person name="Urmite Genomes Urmite Genomes"/>
        </authorList>
    </citation>
    <scope>NUCLEOTIDE SEQUENCE [LARGE SCALE GENOMIC DNA]</scope>
    <source>
        <strain evidence="2 3">Oc5</strain>
    </source>
</reference>
<organism evidence="2 3">
    <name type="scientific">Oceanobacillus oncorhynchi</name>
    <dbReference type="NCBI Taxonomy" id="545501"/>
    <lineage>
        <taxon>Bacteria</taxon>
        <taxon>Bacillati</taxon>
        <taxon>Bacillota</taxon>
        <taxon>Bacilli</taxon>
        <taxon>Bacillales</taxon>
        <taxon>Bacillaceae</taxon>
        <taxon>Oceanobacillus</taxon>
    </lineage>
</organism>
<dbReference type="Pfam" id="PF07463">
    <property type="entry name" value="NUMOD4"/>
    <property type="match status" value="1"/>
</dbReference>
<accession>A0A0A1MNQ8</accession>
<sequence length="185" mass="21404">MEVWKNVVGYEGIYEVSSLGKVRTHAKNTGYLDRRSTKSRKQRIIKPQKSLAANQKCLRANVELYKEGSRKRVRVHRLVAEAFIPNPEKLPQVNHKDGNPLNNHVENLEWCTHKENVNHGFDNGLFSQSKPIILTNEKTCEEHFFRSQTKASHFLGKRDKFISEKLQQGVDKVDGYRITRYGGRS</sequence>
<dbReference type="GO" id="GO:0016788">
    <property type="term" value="F:hydrolase activity, acting on ester bonds"/>
    <property type="evidence" value="ECO:0007669"/>
    <property type="project" value="InterPro"/>
</dbReference>
<dbReference type="SUPFAM" id="SSF54060">
    <property type="entry name" value="His-Me finger endonucleases"/>
    <property type="match status" value="1"/>
</dbReference>
<dbReference type="EMBL" id="CDGG01000001">
    <property type="protein sequence ID" value="CEI81277.1"/>
    <property type="molecule type" value="Genomic_DNA"/>
</dbReference>
<dbReference type="OrthoDB" id="6631788at2"/>
<dbReference type="Pfam" id="PF13392">
    <property type="entry name" value="HNH_3"/>
    <property type="match status" value="1"/>
</dbReference>
<protein>
    <submittedName>
        <fullName evidence="2">NUMOD4 motif</fullName>
    </submittedName>
</protein>
<evidence type="ECO:0000313" key="3">
    <source>
        <dbReference type="Proteomes" id="UP000040453"/>
    </source>
</evidence>
<dbReference type="Proteomes" id="UP000040453">
    <property type="component" value="Unassembled WGS sequence"/>
</dbReference>
<dbReference type="RefSeq" id="WP_042530318.1">
    <property type="nucleotide sequence ID" value="NZ_CDGG01000001.1"/>
</dbReference>
<proteinExistence type="predicted"/>
<dbReference type="AlphaFoldDB" id="A0A0A1MNQ8"/>
<keyword evidence="3" id="KW-1185">Reference proteome</keyword>
<dbReference type="SMART" id="SM00507">
    <property type="entry name" value="HNHc"/>
    <property type="match status" value="1"/>
</dbReference>
<dbReference type="InterPro" id="IPR044925">
    <property type="entry name" value="His-Me_finger_sf"/>
</dbReference>
<feature type="domain" description="HNH nuclease" evidence="1">
    <location>
        <begin position="69"/>
        <end position="117"/>
    </location>
</feature>